<keyword evidence="3" id="KW-0963">Cytoplasm</keyword>
<comment type="similarity">
    <text evidence="1 3">Belongs to the UreD family.</text>
</comment>
<proteinExistence type="inferred from homology"/>
<comment type="caution">
    <text evidence="4">The sequence shown here is derived from an EMBL/GenBank/DDBJ whole genome shotgun (WGS) entry which is preliminary data.</text>
</comment>
<dbReference type="PANTHER" id="PTHR33643">
    <property type="entry name" value="UREASE ACCESSORY PROTEIN D"/>
    <property type="match status" value="1"/>
</dbReference>
<name>A0ABW2L9J0_9BACT</name>
<comment type="subunit">
    <text evidence="3">UreD, UreF and UreG form a complex that acts as a GTP-hydrolysis-dependent molecular chaperone, activating the urease apoprotein by helping to assemble the nickel containing metallocenter of UreC. The UreE protein probably delivers the nickel.</text>
</comment>
<accession>A0ABW2L9J0</accession>
<keyword evidence="3" id="KW-0996">Nickel insertion</keyword>
<protein>
    <recommendedName>
        <fullName evidence="3">Urease accessory protein UreD</fullName>
    </recommendedName>
</protein>
<evidence type="ECO:0000313" key="5">
    <source>
        <dbReference type="Proteomes" id="UP001596472"/>
    </source>
</evidence>
<reference evidence="5" key="1">
    <citation type="journal article" date="2019" name="Int. J. Syst. Evol. Microbiol.">
        <title>The Global Catalogue of Microorganisms (GCM) 10K type strain sequencing project: providing services to taxonomists for standard genome sequencing and annotation.</title>
        <authorList>
            <consortium name="The Broad Institute Genomics Platform"/>
            <consortium name="The Broad Institute Genome Sequencing Center for Infectious Disease"/>
            <person name="Wu L."/>
            <person name="Ma J."/>
        </authorList>
    </citation>
    <scope>NUCLEOTIDE SEQUENCE [LARGE SCALE GENOMIC DNA]</scope>
    <source>
        <strain evidence="5">CGMCC 4.1467</strain>
    </source>
</reference>
<dbReference type="Pfam" id="PF01774">
    <property type="entry name" value="UreD"/>
    <property type="match status" value="1"/>
</dbReference>
<keyword evidence="5" id="KW-1185">Reference proteome</keyword>
<dbReference type="InterPro" id="IPR002669">
    <property type="entry name" value="UreD"/>
</dbReference>
<evidence type="ECO:0000256" key="1">
    <source>
        <dbReference type="ARBA" id="ARBA00007177"/>
    </source>
</evidence>
<comment type="function">
    <text evidence="3">Required for maturation of urease via the functional incorporation of the urease nickel metallocenter.</text>
</comment>
<sequence length="275" mass="29921">MALTSKSLDSNLRLAFESQAGVTRLTHRQAGGLCHIGKPYWDGRTLLTQLINPTAGLFSGDRLKADITLGENSSVLLSSPSACRLHSMESGSSEVVQQFTLGPNSHLEVLPDLLIPQASSHGSVRTRIDLHESASLAFLDILAPGRLAHGESLAFRHFATALDIYRDGLPLARERARLTPSTDAWRLQTHVGQPAFVATLWLHLPRVDGLSELLSTGESLLSEKTIHVGATELAPHFGVFRLLTPCSLSLRKACLHLREHLAPSIPQLLTRTGKF</sequence>
<dbReference type="Proteomes" id="UP001596472">
    <property type="component" value="Unassembled WGS sequence"/>
</dbReference>
<organism evidence="4 5">
    <name type="scientific">Haloferula chungangensis</name>
    <dbReference type="NCBI Taxonomy" id="1048331"/>
    <lineage>
        <taxon>Bacteria</taxon>
        <taxon>Pseudomonadati</taxon>
        <taxon>Verrucomicrobiota</taxon>
        <taxon>Verrucomicrobiia</taxon>
        <taxon>Verrucomicrobiales</taxon>
        <taxon>Verrucomicrobiaceae</taxon>
        <taxon>Haloferula</taxon>
    </lineage>
</organism>
<evidence type="ECO:0000313" key="4">
    <source>
        <dbReference type="EMBL" id="MFC7339082.1"/>
    </source>
</evidence>
<gene>
    <name evidence="3" type="primary">ureD</name>
    <name evidence="4" type="ORF">ACFQY0_17955</name>
</gene>
<evidence type="ECO:0000256" key="2">
    <source>
        <dbReference type="ARBA" id="ARBA00023186"/>
    </source>
</evidence>
<dbReference type="RefSeq" id="WP_379715215.1">
    <property type="nucleotide sequence ID" value="NZ_JBHTBS010000012.1"/>
</dbReference>
<dbReference type="HAMAP" id="MF_01384">
    <property type="entry name" value="UreD"/>
    <property type="match status" value="1"/>
</dbReference>
<keyword evidence="2 3" id="KW-0143">Chaperone</keyword>
<dbReference type="EMBL" id="JBHTBS010000012">
    <property type="protein sequence ID" value="MFC7339082.1"/>
    <property type="molecule type" value="Genomic_DNA"/>
</dbReference>
<comment type="subcellular location">
    <subcellularLocation>
        <location evidence="3">Cytoplasm</location>
    </subcellularLocation>
</comment>
<evidence type="ECO:0000256" key="3">
    <source>
        <dbReference type="HAMAP-Rule" id="MF_01384"/>
    </source>
</evidence>
<dbReference type="PANTHER" id="PTHR33643:SF1">
    <property type="entry name" value="UREASE ACCESSORY PROTEIN D"/>
    <property type="match status" value="1"/>
</dbReference>